<dbReference type="EMBL" id="JAFCJH010000049">
    <property type="protein sequence ID" value="MBR0800140.1"/>
    <property type="molecule type" value="Genomic_DNA"/>
</dbReference>
<gene>
    <name evidence="2" type="ORF">JQ615_32710</name>
</gene>
<feature type="transmembrane region" description="Helical" evidence="1">
    <location>
        <begin position="38"/>
        <end position="55"/>
    </location>
</feature>
<comment type="caution">
    <text evidence="2">The sequence shown here is derived from an EMBL/GenBank/DDBJ whole genome shotgun (WGS) entry which is preliminary data.</text>
</comment>
<name>A0ABS5FTR8_9BRAD</name>
<dbReference type="RefSeq" id="WP_212494659.1">
    <property type="nucleotide sequence ID" value="NZ_JAFCJH010000049.1"/>
</dbReference>
<proteinExistence type="predicted"/>
<keyword evidence="1" id="KW-0812">Transmembrane</keyword>
<evidence type="ECO:0000256" key="1">
    <source>
        <dbReference type="SAM" id="Phobius"/>
    </source>
</evidence>
<accession>A0ABS5FTR8</accession>
<protein>
    <recommendedName>
        <fullName evidence="4">ComEC/Rec2-related protein domain-containing protein</fullName>
    </recommendedName>
</protein>
<organism evidence="2 3">
    <name type="scientific">Bradyrhizobium jicamae</name>
    <dbReference type="NCBI Taxonomy" id="280332"/>
    <lineage>
        <taxon>Bacteria</taxon>
        <taxon>Pseudomonadati</taxon>
        <taxon>Pseudomonadota</taxon>
        <taxon>Alphaproteobacteria</taxon>
        <taxon>Hyphomicrobiales</taxon>
        <taxon>Nitrobacteraceae</taxon>
        <taxon>Bradyrhizobium</taxon>
    </lineage>
</organism>
<evidence type="ECO:0000313" key="3">
    <source>
        <dbReference type="Proteomes" id="UP001315278"/>
    </source>
</evidence>
<keyword evidence="1" id="KW-0472">Membrane</keyword>
<evidence type="ECO:0008006" key="4">
    <source>
        <dbReference type="Google" id="ProtNLM"/>
    </source>
</evidence>
<keyword evidence="1" id="KW-1133">Transmembrane helix</keyword>
<reference evidence="3" key="1">
    <citation type="journal article" date="2021" name="ISME J.">
        <title>Evolutionary origin and ecological implication of a unique nif island in free-living Bradyrhizobium lineages.</title>
        <authorList>
            <person name="Tao J."/>
        </authorList>
    </citation>
    <scope>NUCLEOTIDE SEQUENCE [LARGE SCALE GENOMIC DNA]</scope>
    <source>
        <strain evidence="3">SZCCT0434</strain>
    </source>
</reference>
<keyword evidence="3" id="KW-1185">Reference proteome</keyword>
<feature type="transmembrane region" description="Helical" evidence="1">
    <location>
        <begin position="6"/>
        <end position="31"/>
    </location>
</feature>
<evidence type="ECO:0000313" key="2">
    <source>
        <dbReference type="EMBL" id="MBR0800140.1"/>
    </source>
</evidence>
<dbReference type="Proteomes" id="UP001315278">
    <property type="component" value="Unassembled WGS sequence"/>
</dbReference>
<sequence>MIVGSAGLMAIELGCRGAAVGLSLLIAGVLLRDRGDMAARLSAALVVAVAASAVSEAPGFPRPWP</sequence>